<name>A0A0A2E4Y8_9PORP</name>
<evidence type="ECO:0000256" key="4">
    <source>
        <dbReference type="ARBA" id="ARBA00017522"/>
    </source>
</evidence>
<feature type="transmembrane region" description="Helical" evidence="10">
    <location>
        <begin position="55"/>
        <end position="76"/>
    </location>
</feature>
<evidence type="ECO:0000256" key="6">
    <source>
        <dbReference type="ARBA" id="ARBA00022475"/>
    </source>
</evidence>
<evidence type="ECO:0000256" key="1">
    <source>
        <dbReference type="ARBA" id="ARBA00002672"/>
    </source>
</evidence>
<evidence type="ECO:0000313" key="12">
    <source>
        <dbReference type="Proteomes" id="UP000030103"/>
    </source>
</evidence>
<dbReference type="GO" id="GO:0034257">
    <property type="term" value="F:nicotinamide riboside transmembrane transporter activity"/>
    <property type="evidence" value="ECO:0007669"/>
    <property type="project" value="InterPro"/>
</dbReference>
<feature type="transmembrane region" description="Helical" evidence="10">
    <location>
        <begin position="33"/>
        <end position="49"/>
    </location>
</feature>
<evidence type="ECO:0000256" key="8">
    <source>
        <dbReference type="ARBA" id="ARBA00022989"/>
    </source>
</evidence>
<dbReference type="AlphaFoldDB" id="A0A0A2E4Y8"/>
<dbReference type="Proteomes" id="UP000030103">
    <property type="component" value="Unassembled WGS sequence"/>
</dbReference>
<feature type="transmembrane region" description="Helical" evidence="10">
    <location>
        <begin position="121"/>
        <end position="140"/>
    </location>
</feature>
<keyword evidence="7 10" id="KW-0812">Transmembrane</keyword>
<feature type="transmembrane region" description="Helical" evidence="10">
    <location>
        <begin position="170"/>
        <end position="187"/>
    </location>
</feature>
<dbReference type="STRING" id="28115.HQ47_06590"/>
<keyword evidence="5" id="KW-0813">Transport</keyword>
<feature type="transmembrane region" description="Helical" evidence="10">
    <location>
        <begin position="6"/>
        <end position="26"/>
    </location>
</feature>
<keyword evidence="6" id="KW-1003">Cell membrane</keyword>
<dbReference type="Pfam" id="PF04973">
    <property type="entry name" value="NMN_transporter"/>
    <property type="match status" value="1"/>
</dbReference>
<dbReference type="eggNOG" id="COG3201">
    <property type="taxonomic scope" value="Bacteria"/>
</dbReference>
<sequence>MDIIINFIAAHPIELLAALVNFIWIYFEYKASVWLWPVGVILPIFYAYLSWNAHFIGNIVINVYYFVTSLWGWYLWLIKGKAESDAEGIGNIPVKTLSISILTGIPLTAGMYFMFRNYSSLPWADGLATAISFIGMIWMARKYRQHWLCWIIANLISPFVFLRGGDPVSATVYFINAIAAIAGWFNWSRMMRKQQNLQTDLS</sequence>
<comment type="subcellular location">
    <subcellularLocation>
        <location evidence="2">Cell membrane</location>
        <topology evidence="2">Multi-pass membrane protein</topology>
    </subcellularLocation>
</comment>
<dbReference type="PANTHER" id="PTHR36122">
    <property type="entry name" value="NICOTINAMIDE RIBOSIDE TRANSPORTER PNUC"/>
    <property type="match status" value="1"/>
</dbReference>
<accession>A0A0A2E4Y8</accession>
<evidence type="ECO:0000256" key="7">
    <source>
        <dbReference type="ARBA" id="ARBA00022692"/>
    </source>
</evidence>
<dbReference type="GO" id="GO:0005886">
    <property type="term" value="C:plasma membrane"/>
    <property type="evidence" value="ECO:0007669"/>
    <property type="project" value="UniProtKB-SubCell"/>
</dbReference>
<dbReference type="NCBIfam" id="TIGR01528">
    <property type="entry name" value="NMN_trans_PnuC"/>
    <property type="match status" value="1"/>
</dbReference>
<evidence type="ECO:0000256" key="3">
    <source>
        <dbReference type="ARBA" id="ARBA00006669"/>
    </source>
</evidence>
<protein>
    <recommendedName>
        <fullName evidence="4">Nicotinamide riboside transporter PnuC</fullName>
    </recommendedName>
</protein>
<evidence type="ECO:0000256" key="9">
    <source>
        <dbReference type="ARBA" id="ARBA00023136"/>
    </source>
</evidence>
<dbReference type="EMBL" id="JRFA01000017">
    <property type="protein sequence ID" value="KGN73901.1"/>
    <property type="molecule type" value="Genomic_DNA"/>
</dbReference>
<comment type="similarity">
    <text evidence="3">Belongs to the nicotinamide ribonucleoside (NR) uptake permease (TC 4.B.1) family.</text>
</comment>
<feature type="transmembrane region" description="Helical" evidence="10">
    <location>
        <begin position="97"/>
        <end position="115"/>
    </location>
</feature>
<reference evidence="11 12" key="1">
    <citation type="submission" date="2014-09" db="EMBL/GenBank/DDBJ databases">
        <title>Draft Genome Sequence of Porphyromonas macacae COT-192_OH2859.</title>
        <authorList>
            <person name="Wallis C."/>
            <person name="Deusch O."/>
            <person name="O'Flynn C."/>
            <person name="Davis I."/>
            <person name="Horsfall A."/>
            <person name="Kirkwood N."/>
            <person name="Harris S."/>
            <person name="Eisen J.A."/>
            <person name="Coil D.A."/>
            <person name="Darling A.E."/>
            <person name="Jospin G."/>
            <person name="Alexiev A."/>
        </authorList>
    </citation>
    <scope>NUCLEOTIDE SEQUENCE [LARGE SCALE GENOMIC DNA]</scope>
    <source>
        <strain evidence="12">COT-192 OH2859</strain>
    </source>
</reference>
<keyword evidence="9 10" id="KW-0472">Membrane</keyword>
<evidence type="ECO:0000256" key="10">
    <source>
        <dbReference type="SAM" id="Phobius"/>
    </source>
</evidence>
<keyword evidence="12" id="KW-1185">Reference proteome</keyword>
<gene>
    <name evidence="11" type="ORF">HQ47_06590</name>
</gene>
<feature type="transmembrane region" description="Helical" evidence="10">
    <location>
        <begin position="147"/>
        <end position="164"/>
    </location>
</feature>
<comment type="caution">
    <text evidence="11">The sequence shown here is derived from an EMBL/GenBank/DDBJ whole genome shotgun (WGS) entry which is preliminary data.</text>
</comment>
<dbReference type="PANTHER" id="PTHR36122:SF2">
    <property type="entry name" value="NICOTINAMIDE RIBOSIDE TRANSPORTER PNUC"/>
    <property type="match status" value="1"/>
</dbReference>
<dbReference type="RefSeq" id="WP_036874106.1">
    <property type="nucleotide sequence ID" value="NZ_JRFA01000017.1"/>
</dbReference>
<dbReference type="OrthoDB" id="9791248at2"/>
<dbReference type="InterPro" id="IPR006419">
    <property type="entry name" value="NMN_transpt_PnuC"/>
</dbReference>
<organism evidence="11 12">
    <name type="scientific">Porphyromonas macacae</name>
    <dbReference type="NCBI Taxonomy" id="28115"/>
    <lineage>
        <taxon>Bacteria</taxon>
        <taxon>Pseudomonadati</taxon>
        <taxon>Bacteroidota</taxon>
        <taxon>Bacteroidia</taxon>
        <taxon>Bacteroidales</taxon>
        <taxon>Porphyromonadaceae</taxon>
        <taxon>Porphyromonas</taxon>
    </lineage>
</organism>
<comment type="function">
    <text evidence="1">Required for nicotinamide riboside transport across the inner membrane.</text>
</comment>
<evidence type="ECO:0000256" key="5">
    <source>
        <dbReference type="ARBA" id="ARBA00022448"/>
    </source>
</evidence>
<keyword evidence="8 10" id="KW-1133">Transmembrane helix</keyword>
<proteinExistence type="inferred from homology"/>
<evidence type="ECO:0000313" key="11">
    <source>
        <dbReference type="EMBL" id="KGN73901.1"/>
    </source>
</evidence>
<evidence type="ECO:0000256" key="2">
    <source>
        <dbReference type="ARBA" id="ARBA00004651"/>
    </source>
</evidence>